<organism evidence="2">
    <name type="scientific">marine sediment metagenome</name>
    <dbReference type="NCBI Taxonomy" id="412755"/>
    <lineage>
        <taxon>unclassified sequences</taxon>
        <taxon>metagenomes</taxon>
        <taxon>ecological metagenomes</taxon>
    </lineage>
</organism>
<feature type="compositionally biased region" description="Polar residues" evidence="1">
    <location>
        <begin position="77"/>
        <end position="92"/>
    </location>
</feature>
<evidence type="ECO:0000313" key="2">
    <source>
        <dbReference type="EMBL" id="KKL09529.1"/>
    </source>
</evidence>
<evidence type="ECO:0008006" key="3">
    <source>
        <dbReference type="Google" id="ProtNLM"/>
    </source>
</evidence>
<sequence length="100" mass="11470">MNAELDLFTSLTRTTDPDTSKLAARRQDRESLEHQWKMIVHALREHGPMNYSQIDVVLGWDHPKAARRLHELVNQNRIQATGKRTPTHTGSPATVYRAMP</sequence>
<feature type="region of interest" description="Disordered" evidence="1">
    <location>
        <begin position="1"/>
        <end position="27"/>
    </location>
</feature>
<protein>
    <recommendedName>
        <fullName evidence="3">LexA repressor DNA-binding domain-containing protein</fullName>
    </recommendedName>
</protein>
<accession>A0A0F9AIU4</accession>
<dbReference type="AlphaFoldDB" id="A0A0F9AIU4"/>
<comment type="caution">
    <text evidence="2">The sequence shown here is derived from an EMBL/GenBank/DDBJ whole genome shotgun (WGS) entry which is preliminary data.</text>
</comment>
<feature type="region of interest" description="Disordered" evidence="1">
    <location>
        <begin position="77"/>
        <end position="100"/>
    </location>
</feature>
<dbReference type="SUPFAM" id="SSF46785">
    <property type="entry name" value="Winged helix' DNA-binding domain"/>
    <property type="match status" value="1"/>
</dbReference>
<dbReference type="InterPro" id="IPR036390">
    <property type="entry name" value="WH_DNA-bd_sf"/>
</dbReference>
<dbReference type="EMBL" id="LAZR01042442">
    <property type="protein sequence ID" value="KKL09529.1"/>
    <property type="molecule type" value="Genomic_DNA"/>
</dbReference>
<feature type="compositionally biased region" description="Basic and acidic residues" evidence="1">
    <location>
        <begin position="15"/>
        <end position="27"/>
    </location>
</feature>
<proteinExistence type="predicted"/>
<reference evidence="2" key="1">
    <citation type="journal article" date="2015" name="Nature">
        <title>Complex archaea that bridge the gap between prokaryotes and eukaryotes.</title>
        <authorList>
            <person name="Spang A."/>
            <person name="Saw J.H."/>
            <person name="Jorgensen S.L."/>
            <person name="Zaremba-Niedzwiedzka K."/>
            <person name="Martijn J."/>
            <person name="Lind A.E."/>
            <person name="van Eijk R."/>
            <person name="Schleper C."/>
            <person name="Guy L."/>
            <person name="Ettema T.J."/>
        </authorList>
    </citation>
    <scope>NUCLEOTIDE SEQUENCE</scope>
</reference>
<name>A0A0F9AIU4_9ZZZZ</name>
<evidence type="ECO:0000256" key="1">
    <source>
        <dbReference type="SAM" id="MobiDB-lite"/>
    </source>
</evidence>
<gene>
    <name evidence="2" type="ORF">LCGC14_2564970</name>
</gene>